<dbReference type="Proteomes" id="UP000019102">
    <property type="component" value="Unassembled WGS sequence"/>
</dbReference>
<dbReference type="FunFam" id="3.50.50.60:FF:000033">
    <property type="entry name" value="Nitrite reductase [NAD(P)H], large subunit"/>
    <property type="match status" value="1"/>
</dbReference>
<dbReference type="Pfam" id="PF18267">
    <property type="entry name" value="Rubredoxin_C"/>
    <property type="match status" value="1"/>
</dbReference>
<evidence type="ECO:0000256" key="2">
    <source>
        <dbReference type="ARBA" id="ARBA00022630"/>
    </source>
</evidence>
<keyword evidence="2" id="KW-0285">Flavoprotein</keyword>
<evidence type="ECO:0000256" key="1">
    <source>
        <dbReference type="ARBA" id="ARBA00001974"/>
    </source>
</evidence>
<dbReference type="Gene3D" id="3.50.50.60">
    <property type="entry name" value="FAD/NAD(P)-binding domain"/>
    <property type="match status" value="2"/>
</dbReference>
<dbReference type="EMBL" id="BAVS01000039">
    <property type="protein sequence ID" value="GAE95112.1"/>
    <property type="molecule type" value="Genomic_DNA"/>
</dbReference>
<proteinExistence type="predicted"/>
<dbReference type="InterPro" id="IPR050260">
    <property type="entry name" value="FAD-bd_OxRdtase"/>
</dbReference>
<dbReference type="Pfam" id="PF07992">
    <property type="entry name" value="Pyr_redox_2"/>
    <property type="match status" value="1"/>
</dbReference>
<evidence type="ECO:0000313" key="6">
    <source>
        <dbReference type="EMBL" id="GAE95112.1"/>
    </source>
</evidence>
<accession>W4VPI1</accession>
<keyword evidence="3" id="KW-0274">FAD</keyword>
<evidence type="ECO:0000259" key="5">
    <source>
        <dbReference type="Pfam" id="PF18267"/>
    </source>
</evidence>
<dbReference type="InterPro" id="IPR023753">
    <property type="entry name" value="FAD/NAD-binding_dom"/>
</dbReference>
<dbReference type="SUPFAM" id="SSF51905">
    <property type="entry name" value="FAD/NAD(P)-binding domain"/>
    <property type="match status" value="1"/>
</dbReference>
<dbReference type="InterPro" id="IPR041575">
    <property type="entry name" value="Rubredoxin_C"/>
</dbReference>
<feature type="domain" description="FAD/NAD(P)-binding" evidence="4">
    <location>
        <begin position="2"/>
        <end position="271"/>
    </location>
</feature>
<dbReference type="PANTHER" id="PTHR43429">
    <property type="entry name" value="PYRIDINE NUCLEOTIDE-DISULFIDE OXIDOREDUCTASE DOMAIN-CONTAINING"/>
    <property type="match status" value="1"/>
</dbReference>
<dbReference type="PRINTS" id="PR00368">
    <property type="entry name" value="FADPNR"/>
</dbReference>
<dbReference type="InterPro" id="IPR036188">
    <property type="entry name" value="FAD/NAD-bd_sf"/>
</dbReference>
<dbReference type="InterPro" id="IPR016156">
    <property type="entry name" value="FAD/NAD-linked_Rdtase_dimer_sf"/>
</dbReference>
<reference evidence="6 7" key="1">
    <citation type="journal article" date="2014" name="Genome Announc.">
        <title>Draft Genome Sequence of the Boron-Tolerant and Moderately Halotolerant Bacterium Gracilibacillus boraciitolerans JCM 21714T.</title>
        <authorList>
            <person name="Ahmed I."/>
            <person name="Oshima K."/>
            <person name="Suda W."/>
            <person name="Kitamura K."/>
            <person name="Iida T."/>
            <person name="Ohmori Y."/>
            <person name="Fujiwara T."/>
            <person name="Hattori M."/>
            <person name="Ohkuma M."/>
        </authorList>
    </citation>
    <scope>NUCLEOTIDE SEQUENCE [LARGE SCALE GENOMIC DNA]</scope>
    <source>
        <strain evidence="6 7">JCM 21714</strain>
    </source>
</reference>
<comment type="cofactor">
    <cofactor evidence="1">
        <name>FAD</name>
        <dbReference type="ChEBI" id="CHEBI:57692"/>
    </cofactor>
</comment>
<dbReference type="AlphaFoldDB" id="W4VPI1"/>
<evidence type="ECO:0000256" key="3">
    <source>
        <dbReference type="ARBA" id="ARBA00022827"/>
    </source>
</evidence>
<feature type="domain" description="NADH-rubredoxin oxidoreductase C-terminal" evidence="5">
    <location>
        <begin position="305"/>
        <end position="342"/>
    </location>
</feature>
<dbReference type="PANTHER" id="PTHR43429:SF3">
    <property type="entry name" value="NITRITE REDUCTASE [NAD(P)H]"/>
    <property type="match status" value="1"/>
</dbReference>
<dbReference type="PRINTS" id="PR00411">
    <property type="entry name" value="PNDRDTASEI"/>
</dbReference>
<organism evidence="6 7">
    <name type="scientific">Gracilibacillus boraciitolerans JCM 21714</name>
    <dbReference type="NCBI Taxonomy" id="1298598"/>
    <lineage>
        <taxon>Bacteria</taxon>
        <taxon>Bacillati</taxon>
        <taxon>Bacillota</taxon>
        <taxon>Bacilli</taxon>
        <taxon>Bacillales</taxon>
        <taxon>Bacillaceae</taxon>
        <taxon>Gracilibacillus</taxon>
    </lineage>
</organism>
<name>W4VPI1_9BACI</name>
<evidence type="ECO:0000313" key="7">
    <source>
        <dbReference type="Proteomes" id="UP000019102"/>
    </source>
</evidence>
<gene>
    <name evidence="6" type="ORF">JCM21714_4322</name>
</gene>
<dbReference type="GO" id="GO:0016491">
    <property type="term" value="F:oxidoreductase activity"/>
    <property type="evidence" value="ECO:0007669"/>
    <property type="project" value="InterPro"/>
</dbReference>
<dbReference type="Gene3D" id="3.30.390.30">
    <property type="match status" value="1"/>
</dbReference>
<keyword evidence="7" id="KW-1185">Reference proteome</keyword>
<dbReference type="STRING" id="1298598.JCM21714_4322"/>
<sequence length="343" mass="38014">MAGIRTIEEIIKLLPDQFEITVFGKEPYPNYNRIQLSKVLQGDTEIKDITLNEWQWYEDNDILFYPGETVTKIDKDNQTVYTDKGKKTPYDSLIIATGSNPFMLPLPGADKEGVTAFRDIKDCERMIASAKKYKRAAVIGGGLLGLEAARGLLNLGMTVDVIHISDYLMERQLDRTAGEMLQKQLEEQGMNFLLEKQTAEITGKKRVTGLKFKDGGAIPADIVVMAVGIKPNVAVAQEAGIEVNRGIVVNDHMETNIPNIYAVGECAEHNQMVYGLVAPLYEQGQTLAKHICGMNHQGYKGSVLSTQLKVSGVAVFSSGQINETANTKSIKVYDEWQNTYKKS</sequence>
<evidence type="ECO:0000259" key="4">
    <source>
        <dbReference type="Pfam" id="PF07992"/>
    </source>
</evidence>
<dbReference type="eggNOG" id="COG1251">
    <property type="taxonomic scope" value="Bacteria"/>
</dbReference>
<comment type="caution">
    <text evidence="6">The sequence shown here is derived from an EMBL/GenBank/DDBJ whole genome shotgun (WGS) entry which is preliminary data.</text>
</comment>
<protein>
    <submittedName>
        <fullName evidence="6">Nitrite reductase</fullName>
    </submittedName>
</protein>